<comment type="subcellular location">
    <subcellularLocation>
        <location evidence="1">Membrane</location>
    </subcellularLocation>
</comment>
<feature type="domain" description="POTRA" evidence="8">
    <location>
        <begin position="48"/>
        <end position="116"/>
    </location>
</feature>
<dbReference type="PANTHER" id="PTHR37820:SF1">
    <property type="entry name" value="CELL DIVISION PROTEIN FTSQ"/>
    <property type="match status" value="1"/>
</dbReference>
<dbReference type="InterPro" id="IPR034746">
    <property type="entry name" value="POTRA"/>
</dbReference>
<keyword evidence="3" id="KW-0132">Cell division</keyword>
<evidence type="ECO:0000256" key="4">
    <source>
        <dbReference type="ARBA" id="ARBA00022692"/>
    </source>
</evidence>
<evidence type="ECO:0000313" key="10">
    <source>
        <dbReference type="Proteomes" id="UP001078443"/>
    </source>
</evidence>
<dbReference type="InterPro" id="IPR013685">
    <property type="entry name" value="POTRA_FtsQ_type"/>
</dbReference>
<evidence type="ECO:0000256" key="1">
    <source>
        <dbReference type="ARBA" id="ARBA00004370"/>
    </source>
</evidence>
<evidence type="ECO:0000259" key="8">
    <source>
        <dbReference type="PROSITE" id="PS51779"/>
    </source>
</evidence>
<dbReference type="PROSITE" id="PS51779">
    <property type="entry name" value="POTRA"/>
    <property type="match status" value="1"/>
</dbReference>
<accession>A0ABT4CXJ1</accession>
<keyword evidence="10" id="KW-1185">Reference proteome</keyword>
<keyword evidence="4" id="KW-0812">Transmembrane</keyword>
<dbReference type="Gene3D" id="3.10.20.310">
    <property type="entry name" value="membrane protein fhac"/>
    <property type="match status" value="1"/>
</dbReference>
<proteinExistence type="predicted"/>
<dbReference type="Pfam" id="PF03799">
    <property type="entry name" value="FtsQ_DivIB_C"/>
    <property type="match status" value="1"/>
</dbReference>
<organism evidence="9 10">
    <name type="scientific">Clostridium aestuarii</name>
    <dbReference type="NCBI Taxonomy" id="338193"/>
    <lineage>
        <taxon>Bacteria</taxon>
        <taxon>Bacillati</taxon>
        <taxon>Bacillota</taxon>
        <taxon>Clostridia</taxon>
        <taxon>Eubacteriales</taxon>
        <taxon>Clostridiaceae</taxon>
        <taxon>Clostridium</taxon>
    </lineage>
</organism>
<name>A0ABT4CXJ1_9CLOT</name>
<dbReference type="RefSeq" id="WP_268039993.1">
    <property type="nucleotide sequence ID" value="NZ_JAPQER010000002.1"/>
</dbReference>
<evidence type="ECO:0000256" key="6">
    <source>
        <dbReference type="ARBA" id="ARBA00023136"/>
    </source>
</evidence>
<dbReference type="PANTHER" id="PTHR37820">
    <property type="entry name" value="CELL DIVISION PROTEIN DIVIB"/>
    <property type="match status" value="1"/>
</dbReference>
<comment type="caution">
    <text evidence="9">The sequence shown here is derived from an EMBL/GenBank/DDBJ whole genome shotgun (WGS) entry which is preliminary data.</text>
</comment>
<dbReference type="Proteomes" id="UP001078443">
    <property type="component" value="Unassembled WGS sequence"/>
</dbReference>
<dbReference type="EMBL" id="JAPQER010000002">
    <property type="protein sequence ID" value="MCY6483718.1"/>
    <property type="molecule type" value="Genomic_DNA"/>
</dbReference>
<dbReference type="InterPro" id="IPR050487">
    <property type="entry name" value="FtsQ_DivIB"/>
</dbReference>
<keyword evidence="7" id="KW-0131">Cell cycle</keyword>
<keyword evidence="5" id="KW-1133">Transmembrane helix</keyword>
<evidence type="ECO:0000256" key="5">
    <source>
        <dbReference type="ARBA" id="ARBA00022989"/>
    </source>
</evidence>
<keyword evidence="6" id="KW-0472">Membrane</keyword>
<evidence type="ECO:0000256" key="2">
    <source>
        <dbReference type="ARBA" id="ARBA00022475"/>
    </source>
</evidence>
<gene>
    <name evidence="9" type="ORF">OW763_05065</name>
</gene>
<keyword evidence="2" id="KW-1003">Cell membrane</keyword>
<evidence type="ECO:0000313" key="9">
    <source>
        <dbReference type="EMBL" id="MCY6483718.1"/>
    </source>
</evidence>
<evidence type="ECO:0000256" key="7">
    <source>
        <dbReference type="ARBA" id="ARBA00023306"/>
    </source>
</evidence>
<evidence type="ECO:0000256" key="3">
    <source>
        <dbReference type="ARBA" id="ARBA00022618"/>
    </source>
</evidence>
<sequence length="259" mass="30494">MTKKKTSNKYKNKLIEKRRRKIKIRRCFLFFIILISISITLCLKHPYFNVKEIQVFNNRNISSEEIKKISKLNIRKNIFYLNFKESKTNILKNPYILSTDIKRKLPNKIKIYVQERTAVFYVKEDNKYLVIDKDGIVLERKESINKMKLLKLQGFEEKTFTVGEVISKKDSRKVEVISYITDLIKRLKKGIPEPSMVDVGDLTNIKMYYGNMVIKLGTSDDIEKKFNTAINILNSNDLISKKGYIDVSFKEEPVFLVEN</sequence>
<protein>
    <submittedName>
        <fullName evidence="9">FtsQ-type POTRA domain-containing protein</fullName>
    </submittedName>
</protein>
<dbReference type="InterPro" id="IPR005548">
    <property type="entry name" value="Cell_div_FtsQ/DivIB_C"/>
</dbReference>
<dbReference type="Pfam" id="PF08478">
    <property type="entry name" value="POTRA_1"/>
    <property type="match status" value="1"/>
</dbReference>
<reference evidence="9" key="1">
    <citation type="submission" date="2022-12" db="EMBL/GenBank/DDBJ databases">
        <authorList>
            <person name="Wang J."/>
        </authorList>
    </citation>
    <scope>NUCLEOTIDE SEQUENCE</scope>
    <source>
        <strain evidence="9">HY-45-18</strain>
    </source>
</reference>